<evidence type="ECO:0000256" key="2">
    <source>
        <dbReference type="SAM" id="MobiDB-lite"/>
    </source>
</evidence>
<comment type="similarity">
    <text evidence="1">Belongs to the Tlp family.</text>
</comment>
<dbReference type="Pfam" id="PF19824">
    <property type="entry name" value="Tlp"/>
    <property type="match status" value="1"/>
</dbReference>
<accession>A0ABT0XED7</accession>
<gene>
    <name evidence="1 3" type="primary">tlp</name>
    <name evidence="3" type="ORF">NDM98_01120</name>
</gene>
<feature type="region of interest" description="Disordered" evidence="2">
    <location>
        <begin position="34"/>
        <end position="69"/>
    </location>
</feature>
<keyword evidence="4" id="KW-1185">Reference proteome</keyword>
<dbReference type="HAMAP" id="MF_01506">
    <property type="entry name" value="Tlp"/>
    <property type="match status" value="1"/>
</dbReference>
<reference evidence="3" key="1">
    <citation type="submission" date="2022-06" db="EMBL/GenBank/DDBJ databases">
        <title>Alkalicoccobacillus porphyridii sp. nov., isolated from a marine red alga, Porphyridium purpureum and reclassification of Shouchella plakortidis and Shouchella gibsonii as Alkalicoccobacillus plakortidis comb. nov. and Alkalicoccobacillus gibsonii comb. nov.</title>
        <authorList>
            <person name="Kim K.H."/>
            <person name="Lee J.K."/>
            <person name="Han D.M."/>
            <person name="Baek J.H."/>
            <person name="Jeon C.O."/>
        </authorList>
    </citation>
    <scope>NUCLEOTIDE SEQUENCE</scope>
    <source>
        <strain evidence="3">DSM 19153</strain>
    </source>
</reference>
<dbReference type="RefSeq" id="WP_251603566.1">
    <property type="nucleotide sequence ID" value="NZ_JAMQJY010000001.1"/>
</dbReference>
<comment type="subcellular location">
    <subcellularLocation>
        <location evidence="1">Spore core</location>
    </subcellularLocation>
</comment>
<keyword evidence="1" id="KW-0749">Sporulation</keyword>
<name>A0ABT0XED7_9BACI</name>
<evidence type="ECO:0000256" key="1">
    <source>
        <dbReference type="HAMAP-Rule" id="MF_01506"/>
    </source>
</evidence>
<protein>
    <recommendedName>
        <fullName evidence="1">Small, acid-soluble spore protein Tlp</fullName>
    </recommendedName>
</protein>
<dbReference type="InterPro" id="IPR017524">
    <property type="entry name" value="SASP_thioredoxin-like"/>
</dbReference>
<proteinExistence type="evidence at transcript level"/>
<comment type="induction">
    <text evidence="1">Expressed only in the forespore compartment of sporulating cells.</text>
</comment>
<dbReference type="EMBL" id="JAMQJY010000001">
    <property type="protein sequence ID" value="MCM2674256.1"/>
    <property type="molecule type" value="Genomic_DNA"/>
</dbReference>
<dbReference type="Proteomes" id="UP001203665">
    <property type="component" value="Unassembled WGS sequence"/>
</dbReference>
<organism evidence="3 4">
    <name type="scientific">Alkalicoccobacillus plakortidis</name>
    <dbReference type="NCBI Taxonomy" id="444060"/>
    <lineage>
        <taxon>Bacteria</taxon>
        <taxon>Bacillati</taxon>
        <taxon>Bacillota</taxon>
        <taxon>Bacilli</taxon>
        <taxon>Bacillales</taxon>
        <taxon>Bacillaceae</taxon>
        <taxon>Alkalicoccobacillus</taxon>
    </lineage>
</organism>
<evidence type="ECO:0000313" key="3">
    <source>
        <dbReference type="EMBL" id="MCM2674256.1"/>
    </source>
</evidence>
<dbReference type="NCBIfam" id="TIGR03090">
    <property type="entry name" value="SASP_tlp"/>
    <property type="match status" value="1"/>
</dbReference>
<evidence type="ECO:0000313" key="4">
    <source>
        <dbReference type="Proteomes" id="UP001203665"/>
    </source>
</evidence>
<sequence length="69" mass="8112">MANPDNRTDNAQKIKEIINHTEQKINETEHFIAAHGDEMDDHDKQDITDKNKRRETSINSLRHEIEDES</sequence>
<comment type="caution">
    <text evidence="3">The sequence shown here is derived from an EMBL/GenBank/DDBJ whole genome shotgun (WGS) entry which is preliminary data.</text>
</comment>